<evidence type="ECO:0008006" key="6">
    <source>
        <dbReference type="Google" id="ProtNLM"/>
    </source>
</evidence>
<dbReference type="GO" id="GO:0004857">
    <property type="term" value="F:enzyme inhibitor activity"/>
    <property type="evidence" value="ECO:0007669"/>
    <property type="project" value="TreeGrafter"/>
</dbReference>
<name>A0A2T7PQQ9_POMCA</name>
<dbReference type="GO" id="GO:0009750">
    <property type="term" value="P:response to fructose"/>
    <property type="evidence" value="ECO:0007669"/>
    <property type="project" value="TreeGrafter"/>
</dbReference>
<evidence type="ECO:0000259" key="2">
    <source>
        <dbReference type="Pfam" id="PF22198"/>
    </source>
</evidence>
<dbReference type="SUPFAM" id="SSF53697">
    <property type="entry name" value="SIS domain"/>
    <property type="match status" value="2"/>
</dbReference>
<dbReference type="Proteomes" id="UP000245119">
    <property type="component" value="Linkage Group LG2"/>
</dbReference>
<dbReference type="EMBL" id="PZQS01000002">
    <property type="protein sequence ID" value="PVD35759.1"/>
    <property type="molecule type" value="Genomic_DNA"/>
</dbReference>
<dbReference type="Gene3D" id="1.10.8.1080">
    <property type="match status" value="1"/>
</dbReference>
<protein>
    <recommendedName>
        <fullName evidence="6">SIS domain-containing protein</fullName>
    </recommendedName>
</protein>
<dbReference type="GO" id="GO:0005654">
    <property type="term" value="C:nucleoplasm"/>
    <property type="evidence" value="ECO:0007669"/>
    <property type="project" value="TreeGrafter"/>
</dbReference>
<dbReference type="InterPro" id="IPR040190">
    <property type="entry name" value="MURQ/GCKR"/>
</dbReference>
<dbReference type="PANTHER" id="PTHR10088">
    <property type="entry name" value="GLUCOKINASE REGULATORY PROTEIN"/>
    <property type="match status" value="1"/>
</dbReference>
<comment type="caution">
    <text evidence="4">The sequence shown here is derived from an EMBL/GenBank/DDBJ whole genome shotgun (WGS) entry which is preliminary data.</text>
</comment>
<dbReference type="Pfam" id="PF20741">
    <property type="entry name" value="GKRP-like_C"/>
    <property type="match status" value="1"/>
</dbReference>
<dbReference type="InterPro" id="IPR001347">
    <property type="entry name" value="SIS_dom"/>
</dbReference>
<reference evidence="4 5" key="1">
    <citation type="submission" date="2018-04" db="EMBL/GenBank/DDBJ databases">
        <title>The genome of golden apple snail Pomacea canaliculata provides insight into stress tolerance and invasive adaptation.</title>
        <authorList>
            <person name="Liu C."/>
            <person name="Liu B."/>
            <person name="Ren Y."/>
            <person name="Zhang Y."/>
            <person name="Wang H."/>
            <person name="Li S."/>
            <person name="Jiang F."/>
            <person name="Yin L."/>
            <person name="Zhang G."/>
            <person name="Qian W."/>
            <person name="Fan W."/>
        </authorList>
    </citation>
    <scope>NUCLEOTIDE SEQUENCE [LARGE SCALE GENOMIC DNA]</scope>
    <source>
        <strain evidence="4">SZHN2017</strain>
        <tissue evidence="4">Muscle</tissue>
    </source>
</reference>
<dbReference type="InterPro" id="IPR005486">
    <property type="entry name" value="Glucokinase_regulatory_CS"/>
</dbReference>
<evidence type="ECO:0000259" key="3">
    <source>
        <dbReference type="Pfam" id="PF22645"/>
    </source>
</evidence>
<dbReference type="PROSITE" id="PS01272">
    <property type="entry name" value="GCKR"/>
    <property type="match status" value="1"/>
</dbReference>
<gene>
    <name evidence="4" type="ORF">C0Q70_02722</name>
</gene>
<dbReference type="InterPro" id="IPR054017">
    <property type="entry name" value="GKRP_SIS_2"/>
</dbReference>
<dbReference type="GO" id="GO:1901135">
    <property type="term" value="P:carbohydrate derivative metabolic process"/>
    <property type="evidence" value="ECO:0007669"/>
    <property type="project" value="InterPro"/>
</dbReference>
<evidence type="ECO:0000313" key="5">
    <source>
        <dbReference type="Proteomes" id="UP000245119"/>
    </source>
</evidence>
<sequence>MAASNQQPITEQSNPLSSYIDIAGPLDIISTLESCDKEIFDGWQDFPGLFDERIQTNLCKIVKTAANILKDPEKSAIIISGCGTSGRLGFVTIRTFNALLRERGMPECYQYIMAGGDKNKALEKAAVGKLHVLFIGITCGMSASFVAGQLDYCLQNLDRFTPVLIGFNPSYLARNLPIQNWNKTFLQVVQELELAESRDQGFLLNPVIGPEPIAGSSRMKGGTATKLLLEAIFVPAHSIAFQDKLQVSSREYLELYRQVWKAVYQQKSAIADLLKLAGMSLQAGGSLYYLGYTSHGIMGLIDASECHPTFGASFDDVRGFLEGGYSTLSNTEGDLSDLGKYYRISTEDFLQFVLPSVSEKDLVVFICKEIPGLINRKLYEATCKKSCIIVSTGKGPAVTEESEVFAATVHIDLSSLSNLPVLVADGIWAQVGVMCSELAVKWTLNAISTGAHIMKGKVCSNIMIDLKVSNVKLFHRAVSIIQRFSQLPVEVCREYLLRSLYNTDDLTEEIQTASVAQHIQIGARQDRVVPTALLAAVSGCSIAAAKMALQDQPIVRQAVLTSLQHHSQAQVKIG</sequence>
<feature type="domain" description="SIS" evidence="3">
    <location>
        <begin position="60"/>
        <end position="154"/>
    </location>
</feature>
<dbReference type="InterPro" id="IPR046348">
    <property type="entry name" value="SIS_dom_sf"/>
</dbReference>
<dbReference type="Gene3D" id="3.40.50.10490">
    <property type="entry name" value="Glucose-6-phosphate isomerase like protein, domain 1"/>
    <property type="match status" value="1"/>
</dbReference>
<organism evidence="4 5">
    <name type="scientific">Pomacea canaliculata</name>
    <name type="common">Golden apple snail</name>
    <dbReference type="NCBI Taxonomy" id="400727"/>
    <lineage>
        <taxon>Eukaryota</taxon>
        <taxon>Metazoa</taxon>
        <taxon>Spiralia</taxon>
        <taxon>Lophotrochozoa</taxon>
        <taxon>Mollusca</taxon>
        <taxon>Gastropoda</taxon>
        <taxon>Caenogastropoda</taxon>
        <taxon>Architaenioglossa</taxon>
        <taxon>Ampullarioidea</taxon>
        <taxon>Ampullariidae</taxon>
        <taxon>Pomacea</taxon>
    </lineage>
</organism>
<dbReference type="GO" id="GO:0019899">
    <property type="term" value="F:enzyme binding"/>
    <property type="evidence" value="ECO:0007669"/>
    <property type="project" value="TreeGrafter"/>
</dbReference>
<dbReference type="Gene3D" id="3.40.50.12620">
    <property type="match status" value="1"/>
</dbReference>
<proteinExistence type="predicted"/>
<dbReference type="Pfam" id="PF22645">
    <property type="entry name" value="GKRP_SIS_N"/>
    <property type="match status" value="1"/>
</dbReference>
<accession>A0A2T7PQQ9</accession>
<keyword evidence="5" id="KW-1185">Reference proteome</keyword>
<evidence type="ECO:0000313" key="4">
    <source>
        <dbReference type="EMBL" id="PVD35759.1"/>
    </source>
</evidence>
<dbReference type="GO" id="GO:0005829">
    <property type="term" value="C:cytosol"/>
    <property type="evidence" value="ECO:0007669"/>
    <property type="project" value="TreeGrafter"/>
</dbReference>
<dbReference type="PANTHER" id="PTHR10088:SF4">
    <property type="entry name" value="GLUCOKINASE REGULATORY PROTEIN"/>
    <property type="match status" value="1"/>
</dbReference>
<dbReference type="AlphaFoldDB" id="A0A2T7PQQ9"/>
<dbReference type="GO" id="GO:0030246">
    <property type="term" value="F:carbohydrate binding"/>
    <property type="evidence" value="ECO:0007669"/>
    <property type="project" value="TreeGrafter"/>
</dbReference>
<dbReference type="Pfam" id="PF22198">
    <property type="entry name" value="GKRP_SIS_2"/>
    <property type="match status" value="1"/>
</dbReference>
<dbReference type="STRING" id="400727.A0A2T7PQQ9"/>
<dbReference type="GO" id="GO:0070095">
    <property type="term" value="F:fructose-6-phosphate binding"/>
    <property type="evidence" value="ECO:0007669"/>
    <property type="project" value="TreeGrafter"/>
</dbReference>
<dbReference type="OrthoDB" id="311172at2759"/>
<evidence type="ECO:0000256" key="1">
    <source>
        <dbReference type="ARBA" id="ARBA00023277"/>
    </source>
</evidence>
<keyword evidence="1" id="KW-0119">Carbohydrate metabolism</keyword>
<dbReference type="GO" id="GO:0042593">
    <property type="term" value="P:glucose homeostasis"/>
    <property type="evidence" value="ECO:0007669"/>
    <property type="project" value="TreeGrafter"/>
</dbReference>
<feature type="domain" description="Glucokinase regulatory protein second SIS" evidence="2">
    <location>
        <begin position="264"/>
        <end position="455"/>
    </location>
</feature>